<comment type="similarity">
    <text evidence="8">Belongs to the methyltransferase superfamily. RlmI family.</text>
</comment>
<evidence type="ECO:0000256" key="1">
    <source>
        <dbReference type="ARBA" id="ARBA00004496"/>
    </source>
</evidence>
<name>A0A6N3GA43_9CLOT</name>
<dbReference type="PANTHER" id="PTHR42873">
    <property type="entry name" value="RIBOSOMAL RNA LARGE SUBUNIT METHYLTRANSFERASE"/>
    <property type="match status" value="1"/>
</dbReference>
<evidence type="ECO:0000256" key="8">
    <source>
        <dbReference type="ARBA" id="ARBA00038091"/>
    </source>
</evidence>
<dbReference type="GO" id="GO:0003723">
    <property type="term" value="F:RNA binding"/>
    <property type="evidence" value="ECO:0007669"/>
    <property type="project" value="UniProtKB-KW"/>
</dbReference>
<organism evidence="10">
    <name type="scientific">Clostridium paraputrificum</name>
    <dbReference type="NCBI Taxonomy" id="29363"/>
    <lineage>
        <taxon>Bacteria</taxon>
        <taxon>Bacillati</taxon>
        <taxon>Bacillota</taxon>
        <taxon>Clostridia</taxon>
        <taxon>Eubacteriales</taxon>
        <taxon>Clostridiaceae</taxon>
        <taxon>Clostridium</taxon>
    </lineage>
</organism>
<sequence length="391" mass="44922">MNSKFYLHKGKNKKAENGRPWIYIDEINEYDGDYENGDIVEVYNHKGYFIGKGYINDRSKITIRIMTRDKDEVINREFFKKRFDSAWEYRKTVIDTSSCRFIFGEADLLPGLTVDKFEDYYVIQISTLGMDKYRDIIVDILVNDFGAKGVYERSDLATREIEGLEQTKGFLTEPFDTNVQITENGVKYIVDLENGQKTGFFLDQKENRAAIHRICKDKDVLDCFTHTGSFALNAGIAGAKSVLGIDVSQHAVDCATRNSKLNNLQDIVKFECHNAFDVLSSWSKEGKQFDVVILDPPAFTKSRNTINGAKRGYKEINLRGLKMVKPGGYFITCSCSHYMSEDLLKSTINEAAHDARRVLRQVEFRTQSADHPILWNSDESYYLKFFIFQVV</sequence>
<keyword evidence="7" id="KW-0694">RNA-binding</keyword>
<dbReference type="InterPro" id="IPR036974">
    <property type="entry name" value="PUA_sf"/>
</dbReference>
<dbReference type="RefSeq" id="WP_156562676.1">
    <property type="nucleotide sequence ID" value="NZ_CACRTV010000076.1"/>
</dbReference>
<dbReference type="EMBL" id="CACRTV010000076">
    <property type="protein sequence ID" value="VYU61020.1"/>
    <property type="molecule type" value="Genomic_DNA"/>
</dbReference>
<accession>A0A6N3GA43</accession>
<dbReference type="SUPFAM" id="SSF88697">
    <property type="entry name" value="PUA domain-like"/>
    <property type="match status" value="1"/>
</dbReference>
<dbReference type="InterPro" id="IPR041532">
    <property type="entry name" value="RlmI-like_PUA"/>
</dbReference>
<dbReference type="EC" id="2.1.1.191" evidence="10"/>
<keyword evidence="6" id="KW-0949">S-adenosyl-L-methionine</keyword>
<dbReference type="SMART" id="SM00359">
    <property type="entry name" value="PUA"/>
    <property type="match status" value="1"/>
</dbReference>
<evidence type="ECO:0000256" key="6">
    <source>
        <dbReference type="ARBA" id="ARBA00022691"/>
    </source>
</evidence>
<comment type="subcellular location">
    <subcellularLocation>
        <location evidence="1">Cytoplasm</location>
    </subcellularLocation>
</comment>
<evidence type="ECO:0000259" key="9">
    <source>
        <dbReference type="SMART" id="SM00359"/>
    </source>
</evidence>
<dbReference type="CDD" id="cd02440">
    <property type="entry name" value="AdoMet_MTases"/>
    <property type="match status" value="1"/>
</dbReference>
<evidence type="ECO:0000256" key="4">
    <source>
        <dbReference type="ARBA" id="ARBA00022603"/>
    </source>
</evidence>
<dbReference type="AlphaFoldDB" id="A0A6N3GA43"/>
<keyword evidence="5 10" id="KW-0808">Transferase</keyword>
<dbReference type="InterPro" id="IPR002478">
    <property type="entry name" value="PUA"/>
</dbReference>
<evidence type="ECO:0000256" key="2">
    <source>
        <dbReference type="ARBA" id="ARBA00022490"/>
    </source>
</evidence>
<dbReference type="Gene3D" id="3.30.750.80">
    <property type="entry name" value="RNA methyltransferase domain (HRMD) like"/>
    <property type="match status" value="1"/>
</dbReference>
<dbReference type="Pfam" id="PF17785">
    <property type="entry name" value="PUA_3"/>
    <property type="match status" value="1"/>
</dbReference>
<dbReference type="GO" id="GO:0005737">
    <property type="term" value="C:cytoplasm"/>
    <property type="evidence" value="ECO:0007669"/>
    <property type="project" value="UniProtKB-SubCell"/>
</dbReference>
<keyword evidence="4 10" id="KW-0489">Methyltransferase</keyword>
<evidence type="ECO:0000313" key="10">
    <source>
        <dbReference type="EMBL" id="VYU61020.1"/>
    </source>
</evidence>
<dbReference type="PROSITE" id="PS50890">
    <property type="entry name" value="PUA"/>
    <property type="match status" value="1"/>
</dbReference>
<evidence type="ECO:0000256" key="7">
    <source>
        <dbReference type="ARBA" id="ARBA00022884"/>
    </source>
</evidence>
<reference evidence="10" key="1">
    <citation type="submission" date="2019-11" db="EMBL/GenBank/DDBJ databases">
        <authorList>
            <person name="Feng L."/>
        </authorList>
    </citation>
    <scope>NUCLEOTIDE SEQUENCE</scope>
    <source>
        <strain evidence="10">CParaputrificumLFYP93</strain>
    </source>
</reference>
<evidence type="ECO:0000256" key="5">
    <source>
        <dbReference type="ARBA" id="ARBA00022679"/>
    </source>
</evidence>
<keyword evidence="2" id="KW-0963">Cytoplasm</keyword>
<dbReference type="GO" id="GO:0006364">
    <property type="term" value="P:rRNA processing"/>
    <property type="evidence" value="ECO:0007669"/>
    <property type="project" value="UniProtKB-KW"/>
</dbReference>
<evidence type="ECO:0000256" key="3">
    <source>
        <dbReference type="ARBA" id="ARBA00022552"/>
    </source>
</evidence>
<dbReference type="GO" id="GO:0008168">
    <property type="term" value="F:methyltransferase activity"/>
    <property type="evidence" value="ECO:0007669"/>
    <property type="project" value="UniProtKB-KW"/>
</dbReference>
<dbReference type="CDD" id="cd21153">
    <property type="entry name" value="PUA_RlmI"/>
    <property type="match status" value="1"/>
</dbReference>
<dbReference type="InterPro" id="IPR015947">
    <property type="entry name" value="PUA-like_sf"/>
</dbReference>
<dbReference type="Gene3D" id="3.40.50.150">
    <property type="entry name" value="Vaccinia Virus protein VP39"/>
    <property type="match status" value="1"/>
</dbReference>
<dbReference type="SUPFAM" id="SSF53335">
    <property type="entry name" value="S-adenosyl-L-methionine-dependent methyltransferases"/>
    <property type="match status" value="1"/>
</dbReference>
<gene>
    <name evidence="10" type="primary">rlmI</name>
    <name evidence="10" type="ORF">CPLFYP93_02957</name>
</gene>
<dbReference type="GO" id="GO:0032259">
    <property type="term" value="P:methylation"/>
    <property type="evidence" value="ECO:0007669"/>
    <property type="project" value="UniProtKB-KW"/>
</dbReference>
<keyword evidence="3" id="KW-0698">rRNA processing</keyword>
<dbReference type="CDD" id="cd11572">
    <property type="entry name" value="RlmI_M_like"/>
    <property type="match status" value="1"/>
</dbReference>
<dbReference type="Gene3D" id="2.30.130.10">
    <property type="entry name" value="PUA domain"/>
    <property type="match status" value="1"/>
</dbReference>
<feature type="domain" description="PUA" evidence="9">
    <location>
        <begin position="3"/>
        <end position="87"/>
    </location>
</feature>
<proteinExistence type="inferred from homology"/>
<dbReference type="PANTHER" id="PTHR42873:SF1">
    <property type="entry name" value="S-ADENOSYLMETHIONINE-DEPENDENT METHYLTRANSFERASE DOMAIN-CONTAINING PROTEIN"/>
    <property type="match status" value="1"/>
</dbReference>
<dbReference type="InterPro" id="IPR019614">
    <property type="entry name" value="SAM-dep_methyl-trfase"/>
</dbReference>
<dbReference type="InterPro" id="IPR029063">
    <property type="entry name" value="SAM-dependent_MTases_sf"/>
</dbReference>
<protein>
    <submittedName>
        <fullName evidence="10">Ribosomal RNA large subunit methyltransferase I</fullName>
        <ecNumber evidence="10">2.1.1.191</ecNumber>
    </submittedName>
</protein>
<dbReference type="Pfam" id="PF10672">
    <property type="entry name" value="Methyltrans_SAM"/>
    <property type="match status" value="1"/>
</dbReference>